<keyword evidence="2" id="KW-1185">Reference proteome</keyword>
<accession>A0ABX0GXP3</accession>
<comment type="caution">
    <text evidence="1">The sequence shown here is derived from an EMBL/GenBank/DDBJ whole genome shotgun (WGS) entry which is preliminary data.</text>
</comment>
<name>A0ABX0GXP3_9ACTN</name>
<evidence type="ECO:0000313" key="1">
    <source>
        <dbReference type="EMBL" id="NHC15355.1"/>
    </source>
</evidence>
<proteinExistence type="predicted"/>
<dbReference type="EMBL" id="JAANNP010000026">
    <property type="protein sequence ID" value="NHC15355.1"/>
    <property type="molecule type" value="Genomic_DNA"/>
</dbReference>
<gene>
    <name evidence="1" type="ORF">G9H71_16355</name>
</gene>
<feature type="non-terminal residue" evidence="1">
    <location>
        <position position="46"/>
    </location>
</feature>
<reference evidence="1 2" key="1">
    <citation type="submission" date="2020-03" db="EMBL/GenBank/DDBJ databases">
        <title>Two novel Motilibacter sp.</title>
        <authorList>
            <person name="Liu S."/>
        </authorList>
    </citation>
    <scope>NUCLEOTIDE SEQUENCE [LARGE SCALE GENOMIC DNA]</scope>
    <source>
        <strain evidence="1 2">E257</strain>
    </source>
</reference>
<sequence length="46" mass="4796">MAGTATGHPALGIGIGWRSEIDLTVARMPGVDFVEAVAENLHLHAL</sequence>
<organism evidence="1 2">
    <name type="scientific">Motilibacter deserti</name>
    <dbReference type="NCBI Taxonomy" id="2714956"/>
    <lineage>
        <taxon>Bacteria</taxon>
        <taxon>Bacillati</taxon>
        <taxon>Actinomycetota</taxon>
        <taxon>Actinomycetes</taxon>
        <taxon>Motilibacterales</taxon>
        <taxon>Motilibacteraceae</taxon>
        <taxon>Motilibacter</taxon>
    </lineage>
</organism>
<evidence type="ECO:0000313" key="2">
    <source>
        <dbReference type="Proteomes" id="UP000800981"/>
    </source>
</evidence>
<dbReference type="Proteomes" id="UP000800981">
    <property type="component" value="Unassembled WGS sequence"/>
</dbReference>
<protein>
    <submittedName>
        <fullName evidence="1">DUF692 domain-containing protein</fullName>
    </submittedName>
</protein>